<dbReference type="AlphaFoldDB" id="X0V214"/>
<evidence type="ECO:0000256" key="4">
    <source>
        <dbReference type="ARBA" id="ARBA00022989"/>
    </source>
</evidence>
<feature type="non-terminal residue" evidence="9">
    <location>
        <position position="1"/>
    </location>
</feature>
<dbReference type="SUPFAM" id="SSF161111">
    <property type="entry name" value="Cation efflux protein transmembrane domain-like"/>
    <property type="match status" value="1"/>
</dbReference>
<feature type="domain" description="Cation efflux protein cytoplasmic" evidence="8">
    <location>
        <begin position="93"/>
        <end position="165"/>
    </location>
</feature>
<keyword evidence="2" id="KW-0813">Transport</keyword>
<dbReference type="InterPro" id="IPR027470">
    <property type="entry name" value="Cation_efflux_CTD"/>
</dbReference>
<dbReference type="InterPro" id="IPR002524">
    <property type="entry name" value="Cation_efflux"/>
</dbReference>
<evidence type="ECO:0000259" key="8">
    <source>
        <dbReference type="Pfam" id="PF16916"/>
    </source>
</evidence>
<evidence type="ECO:0000256" key="3">
    <source>
        <dbReference type="ARBA" id="ARBA00022692"/>
    </source>
</evidence>
<dbReference type="PANTHER" id="PTHR43840:SF15">
    <property type="entry name" value="MITOCHONDRIAL METAL TRANSPORTER 1-RELATED"/>
    <property type="match status" value="1"/>
</dbReference>
<comment type="subcellular location">
    <subcellularLocation>
        <location evidence="1">Membrane</location>
        <topology evidence="1">Multi-pass membrane protein</topology>
    </subcellularLocation>
</comment>
<dbReference type="EMBL" id="BARS01027465">
    <property type="protein sequence ID" value="GAG12160.1"/>
    <property type="molecule type" value="Genomic_DNA"/>
</dbReference>
<evidence type="ECO:0000256" key="2">
    <source>
        <dbReference type="ARBA" id="ARBA00022448"/>
    </source>
</evidence>
<gene>
    <name evidence="9" type="ORF">S01H1_43144</name>
</gene>
<dbReference type="InterPro" id="IPR036837">
    <property type="entry name" value="Cation_efflux_CTD_sf"/>
</dbReference>
<evidence type="ECO:0000313" key="9">
    <source>
        <dbReference type="EMBL" id="GAG12160.1"/>
    </source>
</evidence>
<feature type="domain" description="Cation efflux protein transmembrane" evidence="7">
    <location>
        <begin position="2"/>
        <end position="87"/>
    </location>
</feature>
<keyword evidence="3 6" id="KW-0812">Transmembrane</keyword>
<evidence type="ECO:0000256" key="6">
    <source>
        <dbReference type="SAM" id="Phobius"/>
    </source>
</evidence>
<keyword evidence="4 6" id="KW-1133">Transmembrane helix</keyword>
<dbReference type="InterPro" id="IPR050291">
    <property type="entry name" value="CDF_Transporter"/>
</dbReference>
<dbReference type="Pfam" id="PF16916">
    <property type="entry name" value="ZT_dimer"/>
    <property type="match status" value="1"/>
</dbReference>
<protein>
    <submittedName>
        <fullName evidence="9">Uncharacterized protein</fullName>
    </submittedName>
</protein>
<comment type="caution">
    <text evidence="9">The sequence shown here is derived from an EMBL/GenBank/DDBJ whole genome shotgun (WGS) entry which is preliminary data.</text>
</comment>
<dbReference type="Gene3D" id="3.30.70.1350">
    <property type="entry name" value="Cation efflux protein, cytoplasmic domain"/>
    <property type="match status" value="1"/>
</dbReference>
<feature type="non-terminal residue" evidence="9">
    <location>
        <position position="266"/>
    </location>
</feature>
<feature type="transmembrane region" description="Helical" evidence="6">
    <location>
        <begin position="46"/>
        <end position="72"/>
    </location>
</feature>
<evidence type="ECO:0000259" key="7">
    <source>
        <dbReference type="Pfam" id="PF01545"/>
    </source>
</evidence>
<dbReference type="GO" id="GO:0016020">
    <property type="term" value="C:membrane"/>
    <property type="evidence" value="ECO:0007669"/>
    <property type="project" value="UniProtKB-SubCell"/>
</dbReference>
<dbReference type="SUPFAM" id="SSF160240">
    <property type="entry name" value="Cation efflux protein cytoplasmic domain-like"/>
    <property type="match status" value="1"/>
</dbReference>
<dbReference type="InterPro" id="IPR036105">
    <property type="entry name" value="DiNase_FeMo-co_biosyn_sf"/>
</dbReference>
<accession>X0V214</accession>
<dbReference type="Pfam" id="PF01545">
    <property type="entry name" value="Cation_efflux"/>
    <property type="match status" value="1"/>
</dbReference>
<dbReference type="InterPro" id="IPR027469">
    <property type="entry name" value="Cation_efflux_TMD_sf"/>
</dbReference>
<dbReference type="InterPro" id="IPR058533">
    <property type="entry name" value="Cation_efflux_TM"/>
</dbReference>
<sequence length="266" mass="29849">GLIIFSVIINEVMARLKFHYGRKHESLALVADAEHSRADVISSAGVLIGLILVRYFIYADAIVAVLIGLYILKQTFSIGKQITDSLLDVSNKELEEKIKKIFSAHKIEISGIKTRKIGSTNFAEIKIQLDPKLKVDQVSELTATLENKLLSNIPELKYVVISVESHEMKRGTIISLGKKFGFKRGFEPIGPKKLGKRTIVPIENKEISDHFGVREYLIIDQDEKGNILRKEFIKNPYFEEETGHGFKFTKAVSADKVIARKIGPNA</sequence>
<dbReference type="PANTHER" id="PTHR43840">
    <property type="entry name" value="MITOCHONDRIAL METAL TRANSPORTER 1-RELATED"/>
    <property type="match status" value="1"/>
</dbReference>
<evidence type="ECO:0000256" key="1">
    <source>
        <dbReference type="ARBA" id="ARBA00004141"/>
    </source>
</evidence>
<evidence type="ECO:0000256" key="5">
    <source>
        <dbReference type="ARBA" id="ARBA00023136"/>
    </source>
</evidence>
<reference evidence="9" key="1">
    <citation type="journal article" date="2014" name="Front. Microbiol.">
        <title>High frequency of phylogenetically diverse reductive dehalogenase-homologous genes in deep subseafloor sedimentary metagenomes.</title>
        <authorList>
            <person name="Kawai M."/>
            <person name="Futagami T."/>
            <person name="Toyoda A."/>
            <person name="Takaki Y."/>
            <person name="Nishi S."/>
            <person name="Hori S."/>
            <person name="Arai W."/>
            <person name="Tsubouchi T."/>
            <person name="Morono Y."/>
            <person name="Uchiyama I."/>
            <person name="Ito T."/>
            <person name="Fujiyama A."/>
            <person name="Inagaki F."/>
            <person name="Takami H."/>
        </authorList>
    </citation>
    <scope>NUCLEOTIDE SEQUENCE</scope>
    <source>
        <strain evidence="9">Expedition CK06-06</strain>
    </source>
</reference>
<keyword evidence="5 6" id="KW-0472">Membrane</keyword>
<proteinExistence type="predicted"/>
<dbReference type="NCBIfam" id="TIGR01297">
    <property type="entry name" value="CDF"/>
    <property type="match status" value="1"/>
</dbReference>
<dbReference type="GO" id="GO:0008324">
    <property type="term" value="F:monoatomic cation transmembrane transporter activity"/>
    <property type="evidence" value="ECO:0007669"/>
    <property type="project" value="InterPro"/>
</dbReference>
<dbReference type="Gene3D" id="3.30.420.130">
    <property type="entry name" value="Dinitrogenase iron-molybdenum cofactor biosynthesis domain"/>
    <property type="match status" value="1"/>
</dbReference>
<dbReference type="Gene3D" id="1.20.1510.10">
    <property type="entry name" value="Cation efflux protein transmembrane domain"/>
    <property type="match status" value="1"/>
</dbReference>
<name>X0V214_9ZZZZ</name>
<dbReference type="SUPFAM" id="SSF53146">
    <property type="entry name" value="Nitrogenase accessory factor-like"/>
    <property type="match status" value="1"/>
</dbReference>
<organism evidence="9">
    <name type="scientific">marine sediment metagenome</name>
    <dbReference type="NCBI Taxonomy" id="412755"/>
    <lineage>
        <taxon>unclassified sequences</taxon>
        <taxon>metagenomes</taxon>
        <taxon>ecological metagenomes</taxon>
    </lineage>
</organism>